<evidence type="ECO:0000256" key="2">
    <source>
        <dbReference type="ARBA" id="ARBA00006613"/>
    </source>
</evidence>
<feature type="compositionally biased region" description="Polar residues" evidence="6">
    <location>
        <begin position="1"/>
        <end position="16"/>
    </location>
</feature>
<dbReference type="SUPFAM" id="SSF48371">
    <property type="entry name" value="ARM repeat"/>
    <property type="match status" value="1"/>
</dbReference>
<keyword evidence="10" id="KW-1185">Reference proteome</keyword>
<dbReference type="GeneID" id="20524799"/>
<gene>
    <name evidence="9" type="ORF">H696_00074</name>
</gene>
<keyword evidence="5" id="KW-0472">Membrane</keyword>
<evidence type="ECO:0000259" key="8">
    <source>
        <dbReference type="Pfam" id="PF09066"/>
    </source>
</evidence>
<dbReference type="InterPro" id="IPR016024">
    <property type="entry name" value="ARM-type_fold"/>
</dbReference>
<accession>A0A058ZEY0</accession>
<comment type="subcellular location">
    <subcellularLocation>
        <location evidence="1">Endomembrane system</location>
    </subcellularLocation>
</comment>
<evidence type="ECO:0000256" key="5">
    <source>
        <dbReference type="ARBA" id="ARBA00023136"/>
    </source>
</evidence>
<feature type="region of interest" description="Disordered" evidence="6">
    <location>
        <begin position="634"/>
        <end position="668"/>
    </location>
</feature>
<dbReference type="Gene3D" id="2.60.40.1150">
    <property type="match status" value="1"/>
</dbReference>
<feature type="domain" description="Beta-adaptin appendage C-terminal subdomain" evidence="8">
    <location>
        <begin position="910"/>
        <end position="1016"/>
    </location>
</feature>
<feature type="region of interest" description="Disordered" evidence="6">
    <location>
        <begin position="1"/>
        <end position="28"/>
    </location>
</feature>
<name>A0A058ZEY0_FONAL</name>
<evidence type="ECO:0000313" key="9">
    <source>
        <dbReference type="EMBL" id="KCV72478.1"/>
    </source>
</evidence>
<keyword evidence="4" id="KW-0653">Protein transport</keyword>
<dbReference type="InterPro" id="IPR011989">
    <property type="entry name" value="ARM-like"/>
</dbReference>
<dbReference type="InterPro" id="IPR012295">
    <property type="entry name" value="TBP_dom_sf"/>
</dbReference>
<dbReference type="InterPro" id="IPR026739">
    <property type="entry name" value="AP_beta"/>
</dbReference>
<dbReference type="PANTHER" id="PTHR11134">
    <property type="entry name" value="ADAPTOR COMPLEX SUBUNIT BETA FAMILY MEMBER"/>
    <property type="match status" value="1"/>
</dbReference>
<proteinExistence type="inferred from homology"/>
<dbReference type="SUPFAM" id="SSF49348">
    <property type="entry name" value="Clathrin adaptor appendage domain"/>
    <property type="match status" value="1"/>
</dbReference>
<dbReference type="InterPro" id="IPR013037">
    <property type="entry name" value="Clathrin_b-adaptin_app_Ig-like"/>
</dbReference>
<evidence type="ECO:0000256" key="6">
    <source>
        <dbReference type="SAM" id="MobiDB-lite"/>
    </source>
</evidence>
<dbReference type="Gene3D" id="1.25.10.10">
    <property type="entry name" value="Leucine-rich Repeat Variant"/>
    <property type="match status" value="1"/>
</dbReference>
<protein>
    <submittedName>
        <fullName evidence="9">Uncharacterized protein</fullName>
    </submittedName>
</protein>
<dbReference type="RefSeq" id="XP_009492179.1">
    <property type="nucleotide sequence ID" value="XM_009493904.1"/>
</dbReference>
<dbReference type="AlphaFoldDB" id="A0A058ZEY0"/>
<evidence type="ECO:0000256" key="1">
    <source>
        <dbReference type="ARBA" id="ARBA00004308"/>
    </source>
</evidence>
<feature type="domain" description="Clathrin/coatomer adaptor adaptin-like N-terminal" evidence="7">
    <location>
        <begin position="39"/>
        <end position="563"/>
    </location>
</feature>
<reference evidence="9" key="1">
    <citation type="submission" date="2013-04" db="EMBL/GenBank/DDBJ databases">
        <title>The Genome Sequence of Fonticula alba ATCC 38817.</title>
        <authorList>
            <consortium name="The Broad Institute Genomics Platform"/>
            <person name="Russ C."/>
            <person name="Cuomo C."/>
            <person name="Burger G."/>
            <person name="Gray M.W."/>
            <person name="Holland P.W.H."/>
            <person name="King N."/>
            <person name="Lang F.B.F."/>
            <person name="Roger A.J."/>
            <person name="Ruiz-Trillo I."/>
            <person name="Brown M."/>
            <person name="Walker B."/>
            <person name="Young S."/>
            <person name="Zeng Q."/>
            <person name="Gargeya S."/>
            <person name="Fitzgerald M."/>
            <person name="Haas B."/>
            <person name="Abouelleil A."/>
            <person name="Allen A.W."/>
            <person name="Alvarado L."/>
            <person name="Arachchi H.M."/>
            <person name="Berlin A.M."/>
            <person name="Chapman S.B."/>
            <person name="Gainer-Dewar J."/>
            <person name="Goldberg J."/>
            <person name="Griggs A."/>
            <person name="Gujja S."/>
            <person name="Hansen M."/>
            <person name="Howarth C."/>
            <person name="Imamovic A."/>
            <person name="Ireland A."/>
            <person name="Larimer J."/>
            <person name="McCowan C."/>
            <person name="Murphy C."/>
            <person name="Pearson M."/>
            <person name="Poon T.W."/>
            <person name="Priest M."/>
            <person name="Roberts A."/>
            <person name="Saif S."/>
            <person name="Shea T."/>
            <person name="Sisk P."/>
            <person name="Sykes S."/>
            <person name="Wortman J."/>
            <person name="Nusbaum C."/>
            <person name="Birren B."/>
        </authorList>
    </citation>
    <scope>NUCLEOTIDE SEQUENCE [LARGE SCALE GENOMIC DNA]</scope>
    <source>
        <strain evidence="9">ATCC 38817</strain>
    </source>
</reference>
<evidence type="ECO:0000313" key="10">
    <source>
        <dbReference type="Proteomes" id="UP000030693"/>
    </source>
</evidence>
<dbReference type="GO" id="GO:0012505">
    <property type="term" value="C:endomembrane system"/>
    <property type="evidence" value="ECO:0007669"/>
    <property type="project" value="UniProtKB-SubCell"/>
</dbReference>
<dbReference type="Pfam" id="PF09066">
    <property type="entry name" value="B2-adapt-app_C"/>
    <property type="match status" value="1"/>
</dbReference>
<dbReference type="eggNOG" id="KOG1061">
    <property type="taxonomic scope" value="Eukaryota"/>
</dbReference>
<evidence type="ECO:0000256" key="4">
    <source>
        <dbReference type="ARBA" id="ARBA00022927"/>
    </source>
</evidence>
<dbReference type="InterPro" id="IPR013041">
    <property type="entry name" value="Clathrin_app_Ig-like_sf"/>
</dbReference>
<keyword evidence="3" id="KW-0813">Transport</keyword>
<dbReference type="InterPro" id="IPR015151">
    <property type="entry name" value="B-adaptin_app_sub_C"/>
</dbReference>
<dbReference type="Gene3D" id="3.30.310.10">
    <property type="entry name" value="TATA-Binding Protein"/>
    <property type="match status" value="1"/>
</dbReference>
<dbReference type="Pfam" id="PF01602">
    <property type="entry name" value="Adaptin_N"/>
    <property type="match status" value="1"/>
</dbReference>
<dbReference type="STRING" id="691883.A0A058ZEY0"/>
<dbReference type="OrthoDB" id="10254310at2759"/>
<dbReference type="GO" id="GO:0030131">
    <property type="term" value="C:clathrin adaptor complex"/>
    <property type="evidence" value="ECO:0007669"/>
    <property type="project" value="InterPro"/>
</dbReference>
<feature type="compositionally biased region" description="Low complexity" evidence="6">
    <location>
        <begin position="656"/>
        <end position="668"/>
    </location>
</feature>
<evidence type="ECO:0000256" key="3">
    <source>
        <dbReference type="ARBA" id="ARBA00022448"/>
    </source>
</evidence>
<dbReference type="GO" id="GO:0016192">
    <property type="term" value="P:vesicle-mediated transport"/>
    <property type="evidence" value="ECO:0007669"/>
    <property type="project" value="InterPro"/>
</dbReference>
<evidence type="ECO:0000259" key="7">
    <source>
        <dbReference type="Pfam" id="PF01602"/>
    </source>
</evidence>
<organism evidence="9">
    <name type="scientific">Fonticula alba</name>
    <name type="common">Slime mold</name>
    <dbReference type="NCBI Taxonomy" id="691883"/>
    <lineage>
        <taxon>Eukaryota</taxon>
        <taxon>Rotosphaerida</taxon>
        <taxon>Fonticulaceae</taxon>
        <taxon>Fonticula</taxon>
    </lineage>
</organism>
<dbReference type="InterPro" id="IPR002553">
    <property type="entry name" value="Clathrin/coatomer_adapt-like_N"/>
</dbReference>
<sequence length="1020" mass="108687">MAVPIPTTSGPTSSRVSPPVRTSAPSMSGSKFFATTKKGEIYEIKADLNGDDRLKIKNAVKKVIANMTIGKDVSSLFPDVIKNMQTDDIELKKLVYLYLMNYAKSQPEIAILAVNTFVKDSEDMSNPLLRALAIRTMGCIRVDRIVDYLSIPLNKTLADPDPYVRKTAVLAVAKMFDINPSLCEAHGYISTLRNIVTTDANPMVVANAVAALTEMNEDSNGTVFQLNQATLNKLLTVLNDANEWGQIVILDALSKYTTTNPREAENICERVLPRVAHANAAVVLTAVRVLLRFAAIMDKHGMEQQLRAVYSKLGPPLASLLSNEPEVQYVALRCIRLILRRLPSAMTQDIRVFFCKYNDTPYVKREKLDIIVRLATEKNVAQVLSELKEYALEADVEFTRHALEAVGHVALRLGPTAAERAVSILMELIRTRVSHVVQDAIVVIKDIFRKYPNRYELVIPTLCDNLESLDEPMARASIIWIIGEYGERIENVTELLTQFLDTFAEDAVVVQLQLLTAVVKVFLKLPSVAKDLVQRVLQLATTASENSDLRDRGYIYWRLLSSDPSAAKSIVLSERAPISLDIDDDLHQAGPALLDDLIANIGNLASVYHVSSASLVDPDKVAPVVFLRQGEGDESVSFGDAGQTPGEGVSPAVGVSAGPSATGTPAAAPKETPMLLDLLSLDDPVLPAAGSSTGGPATTASGLEDLLGLSISSTPAPTASKSPASGGIDDLLGLMSSNPAPAPAAVTSGGSPPHMMMGSMMMGGSPVMAAATPAGQTVVLQSQLGLGLEVAVAFERQTPQDDGARLGLTLTNRSGAPIDGVAISLGKNSFGMAIHPADRALIPAALAPGQQAALTLRVVFGDAESRQRVEPADQLTIGIRSGQRTFTSTAISVPFERILAPTAVADAGPGAAIPAGQYASMWAQVAAGELAHTVGQLPHLGSVARVVEHLNAHRFFVSNTQKSGNLDVISVSVRIGGVLVVLSDIALHPSMTAIKALIRTPAGGVAPLFASALERVMRSI</sequence>
<dbReference type="Proteomes" id="UP000030693">
    <property type="component" value="Unassembled WGS sequence"/>
</dbReference>
<dbReference type="EMBL" id="KB932201">
    <property type="protein sequence ID" value="KCV72478.1"/>
    <property type="molecule type" value="Genomic_DNA"/>
</dbReference>
<comment type="similarity">
    <text evidence="2">Belongs to the adaptor complexes large subunit family.</text>
</comment>
<dbReference type="GO" id="GO:0006886">
    <property type="term" value="P:intracellular protein transport"/>
    <property type="evidence" value="ECO:0007669"/>
    <property type="project" value="InterPro"/>
</dbReference>